<dbReference type="EMBL" id="CAJVPP010008589">
    <property type="protein sequence ID" value="CAG8698028.1"/>
    <property type="molecule type" value="Genomic_DNA"/>
</dbReference>
<sequence>VKPFLGKLELWRVPGVTNRLFQEEKGCTHEGVTKWKREVVGVVSNQFHAPKEEALPISFTKRRRVAHTRASPNGNGRSWAL</sequence>
<reference evidence="1" key="1">
    <citation type="submission" date="2021-06" db="EMBL/GenBank/DDBJ databases">
        <authorList>
            <person name="Kallberg Y."/>
            <person name="Tangrot J."/>
            <person name="Rosling A."/>
        </authorList>
    </citation>
    <scope>NUCLEOTIDE SEQUENCE</scope>
    <source>
        <strain evidence="1">87-6 pot B 2015</strain>
    </source>
</reference>
<dbReference type="AlphaFoldDB" id="A0A9N9HNF8"/>
<evidence type="ECO:0000313" key="2">
    <source>
        <dbReference type="Proteomes" id="UP000789375"/>
    </source>
</evidence>
<comment type="caution">
    <text evidence="1">The sequence shown here is derived from an EMBL/GenBank/DDBJ whole genome shotgun (WGS) entry which is preliminary data.</text>
</comment>
<protein>
    <submittedName>
        <fullName evidence="1">2244_t:CDS:1</fullName>
    </submittedName>
</protein>
<accession>A0A9N9HNF8</accession>
<feature type="non-terminal residue" evidence="1">
    <location>
        <position position="1"/>
    </location>
</feature>
<keyword evidence="2" id="KW-1185">Reference proteome</keyword>
<gene>
    <name evidence="1" type="ORF">FMOSSE_LOCUS13681</name>
</gene>
<dbReference type="Proteomes" id="UP000789375">
    <property type="component" value="Unassembled WGS sequence"/>
</dbReference>
<proteinExistence type="predicted"/>
<organism evidence="1 2">
    <name type="scientific">Funneliformis mosseae</name>
    <name type="common">Endomycorrhizal fungus</name>
    <name type="synonym">Glomus mosseae</name>
    <dbReference type="NCBI Taxonomy" id="27381"/>
    <lineage>
        <taxon>Eukaryota</taxon>
        <taxon>Fungi</taxon>
        <taxon>Fungi incertae sedis</taxon>
        <taxon>Mucoromycota</taxon>
        <taxon>Glomeromycotina</taxon>
        <taxon>Glomeromycetes</taxon>
        <taxon>Glomerales</taxon>
        <taxon>Glomeraceae</taxon>
        <taxon>Funneliformis</taxon>
    </lineage>
</organism>
<evidence type="ECO:0000313" key="1">
    <source>
        <dbReference type="EMBL" id="CAG8698028.1"/>
    </source>
</evidence>
<name>A0A9N9HNF8_FUNMO</name>